<evidence type="ECO:0000313" key="7">
    <source>
        <dbReference type="Proteomes" id="UP000176998"/>
    </source>
</evidence>
<dbReference type="InterPro" id="IPR019778">
    <property type="entry name" value="Class_I_Hydrophobin_CS"/>
</dbReference>
<keyword evidence="4 5" id="KW-1015">Disulfide bond</keyword>
<feature type="chain" id="PRO_5013988193" description="Hydrophobin" evidence="5">
    <location>
        <begin position="20"/>
        <end position="136"/>
    </location>
</feature>
<protein>
    <recommendedName>
        <fullName evidence="5">Hydrophobin</fullName>
    </recommendedName>
</protein>
<accession>A0A1G4BPG5</accession>
<dbReference type="AlphaFoldDB" id="A0A1G4BPG5"/>
<evidence type="ECO:0000256" key="3">
    <source>
        <dbReference type="ARBA" id="ARBA00022729"/>
    </source>
</evidence>
<evidence type="ECO:0000256" key="2">
    <source>
        <dbReference type="ARBA" id="ARBA00022525"/>
    </source>
</evidence>
<comment type="caution">
    <text evidence="6">The sequence shown here is derived from an EMBL/GenBank/DDBJ whole genome shotgun (WGS) entry which is preliminary data.</text>
</comment>
<dbReference type="SMART" id="SM00075">
    <property type="entry name" value="HYDRO"/>
    <property type="match status" value="1"/>
</dbReference>
<dbReference type="STRING" id="1209926.A0A1G4BPG5"/>
<reference evidence="6 7" key="1">
    <citation type="submission" date="2016-09" db="EMBL/GenBank/DDBJ databases">
        <authorList>
            <person name="Capua I."/>
            <person name="De Benedictis P."/>
            <person name="Joannis T."/>
            <person name="Lombin L.H."/>
            <person name="Cattoli G."/>
        </authorList>
    </citation>
    <scope>NUCLEOTIDE SEQUENCE [LARGE SCALE GENOMIC DNA]</scope>
    <source>
        <strain evidence="6 7">IMI 309357</strain>
    </source>
</reference>
<keyword evidence="7" id="KW-1185">Reference proteome</keyword>
<dbReference type="Pfam" id="PF01185">
    <property type="entry name" value="Hydrophobin"/>
    <property type="match status" value="1"/>
</dbReference>
<keyword evidence="2 5" id="KW-0964">Secreted</keyword>
<dbReference type="GO" id="GO:0009277">
    <property type="term" value="C:fungal-type cell wall"/>
    <property type="evidence" value="ECO:0007669"/>
    <property type="project" value="InterPro"/>
</dbReference>
<dbReference type="RefSeq" id="XP_022480342.1">
    <property type="nucleotide sequence ID" value="XM_022613243.1"/>
</dbReference>
<dbReference type="EMBL" id="MJBS01000008">
    <property type="protein sequence ID" value="OHF03205.1"/>
    <property type="molecule type" value="Genomic_DNA"/>
</dbReference>
<dbReference type="OrthoDB" id="4225815at2759"/>
<proteinExistence type="inferred from homology"/>
<name>A0A1G4BPG5_9PEZI</name>
<dbReference type="GO" id="GO:0005199">
    <property type="term" value="F:structural constituent of cell wall"/>
    <property type="evidence" value="ECO:0007669"/>
    <property type="project" value="InterPro"/>
</dbReference>
<dbReference type="GeneID" id="34554753"/>
<feature type="signal peptide" evidence="5">
    <location>
        <begin position="1"/>
        <end position="19"/>
    </location>
</feature>
<sequence>MQFSAAVITSIAMALTVAAAPGNTVPAKRTTDTLTYSEAQNICGKDLSVSCCNKASADTNVNNNSGSGILSGILGGLLGNGGLSLLDGCSSIGAGIANDLFNSQCKQSVACCKSDGNTASGLVAVQLPCIPISGLL</sequence>
<keyword evidence="3 5" id="KW-0732">Signal</keyword>
<evidence type="ECO:0000313" key="6">
    <source>
        <dbReference type="EMBL" id="OHF03205.1"/>
    </source>
</evidence>
<evidence type="ECO:0000256" key="5">
    <source>
        <dbReference type="RuleBase" id="RU365009"/>
    </source>
</evidence>
<dbReference type="InterPro" id="IPR001338">
    <property type="entry name" value="Class_I_Hydrophobin"/>
</dbReference>
<evidence type="ECO:0000256" key="1">
    <source>
        <dbReference type="ARBA" id="ARBA00010446"/>
    </source>
</evidence>
<dbReference type="PROSITE" id="PS00956">
    <property type="entry name" value="HYDROPHOBIN"/>
    <property type="match status" value="1"/>
</dbReference>
<evidence type="ECO:0000256" key="4">
    <source>
        <dbReference type="ARBA" id="ARBA00023157"/>
    </source>
</evidence>
<comment type="similarity">
    <text evidence="1 5">Belongs to the fungal hydrophobin family.</text>
</comment>
<dbReference type="Proteomes" id="UP000176998">
    <property type="component" value="Unassembled WGS sequence"/>
</dbReference>
<keyword evidence="5" id="KW-0134">Cell wall</keyword>
<organism evidence="6 7">
    <name type="scientific">Colletotrichum orchidophilum</name>
    <dbReference type="NCBI Taxonomy" id="1209926"/>
    <lineage>
        <taxon>Eukaryota</taxon>
        <taxon>Fungi</taxon>
        <taxon>Dikarya</taxon>
        <taxon>Ascomycota</taxon>
        <taxon>Pezizomycotina</taxon>
        <taxon>Sordariomycetes</taxon>
        <taxon>Hypocreomycetidae</taxon>
        <taxon>Glomerellales</taxon>
        <taxon>Glomerellaceae</taxon>
        <taxon>Colletotrichum</taxon>
    </lineage>
</organism>
<comment type="subcellular location">
    <subcellularLocation>
        <location evidence="5">Secreted</location>
        <location evidence="5">Cell wall</location>
    </subcellularLocation>
</comment>
<gene>
    <name evidence="6" type="ORF">CORC01_01589</name>
</gene>